<dbReference type="AlphaFoldDB" id="M2Q5E1"/>
<keyword evidence="3" id="KW-1185">Reference proteome</keyword>
<evidence type="ECO:0000259" key="1">
    <source>
        <dbReference type="Pfam" id="PF22215"/>
    </source>
</evidence>
<reference evidence="2 3" key="1">
    <citation type="journal article" date="2012" name="Proc. Natl. Acad. Sci. U.S.A.">
        <title>Comparative genomics of Ceriporiopsis subvermispora and Phanerochaete chrysosporium provide insight into selective ligninolysis.</title>
        <authorList>
            <person name="Fernandez-Fueyo E."/>
            <person name="Ruiz-Duenas F.J."/>
            <person name="Ferreira P."/>
            <person name="Floudas D."/>
            <person name="Hibbett D.S."/>
            <person name="Canessa P."/>
            <person name="Larrondo L.F."/>
            <person name="James T.Y."/>
            <person name="Seelenfreund D."/>
            <person name="Lobos S."/>
            <person name="Polanco R."/>
            <person name="Tello M."/>
            <person name="Honda Y."/>
            <person name="Watanabe T."/>
            <person name="Watanabe T."/>
            <person name="Ryu J.S."/>
            <person name="Kubicek C.P."/>
            <person name="Schmoll M."/>
            <person name="Gaskell J."/>
            <person name="Hammel K.E."/>
            <person name="St John F.J."/>
            <person name="Vanden Wymelenberg A."/>
            <person name="Sabat G."/>
            <person name="Splinter BonDurant S."/>
            <person name="Syed K."/>
            <person name="Yadav J.S."/>
            <person name="Doddapaneni H."/>
            <person name="Subramanian V."/>
            <person name="Lavin J.L."/>
            <person name="Oguiza J.A."/>
            <person name="Perez G."/>
            <person name="Pisabarro A.G."/>
            <person name="Ramirez L."/>
            <person name="Santoyo F."/>
            <person name="Master E."/>
            <person name="Coutinho P.M."/>
            <person name="Henrissat B."/>
            <person name="Lombard V."/>
            <person name="Magnuson J.K."/>
            <person name="Kuees U."/>
            <person name="Hori C."/>
            <person name="Igarashi K."/>
            <person name="Samejima M."/>
            <person name="Held B.W."/>
            <person name="Barry K.W."/>
            <person name="LaButti K.M."/>
            <person name="Lapidus A."/>
            <person name="Lindquist E.A."/>
            <person name="Lucas S.M."/>
            <person name="Riley R."/>
            <person name="Salamov A.A."/>
            <person name="Hoffmeister D."/>
            <person name="Schwenk D."/>
            <person name="Hadar Y."/>
            <person name="Yarden O."/>
            <person name="de Vries R.P."/>
            <person name="Wiebenga A."/>
            <person name="Stenlid J."/>
            <person name="Eastwood D."/>
            <person name="Grigoriev I.V."/>
            <person name="Berka R.M."/>
            <person name="Blanchette R.A."/>
            <person name="Kersten P."/>
            <person name="Martinez A.T."/>
            <person name="Vicuna R."/>
            <person name="Cullen D."/>
        </authorList>
    </citation>
    <scope>NUCLEOTIDE SEQUENCE [LARGE SCALE GENOMIC DNA]</scope>
    <source>
        <strain evidence="2 3">B</strain>
    </source>
</reference>
<dbReference type="EMBL" id="KB445813">
    <property type="protein sequence ID" value="EMD32023.1"/>
    <property type="molecule type" value="Genomic_DNA"/>
</dbReference>
<feature type="domain" description="Mixed lineage kinase" evidence="1">
    <location>
        <begin position="60"/>
        <end position="157"/>
    </location>
</feature>
<evidence type="ECO:0000313" key="3">
    <source>
        <dbReference type="Proteomes" id="UP000016930"/>
    </source>
</evidence>
<feature type="non-terminal residue" evidence="2">
    <location>
        <position position="1"/>
    </location>
</feature>
<name>M2Q5E1_CERS8</name>
<dbReference type="Pfam" id="PF22215">
    <property type="entry name" value="MLKL_N"/>
    <property type="match status" value="1"/>
</dbReference>
<dbReference type="GO" id="GO:0007166">
    <property type="term" value="P:cell surface receptor signaling pathway"/>
    <property type="evidence" value="ECO:0007669"/>
    <property type="project" value="InterPro"/>
</dbReference>
<sequence length="237" mass="26202">MPRAMLFRKVSKKVKTAVKRCHPSKKTVSILSDGIEATVRVSDVVANATSFTPFQTATGLALELIECCKKMKDNKKKSRSLAEAAQKLLDILQQVKESEMNDAVRNALNFLVGTLHGIKEDMDNVTKCGKFGKIIRIKGDTDKIQDCTTRLLTICGVFQAAVSTVNHVGMIAEQAHLNRIEQNTEIIIATVNHAETMRQHSAKQGHLDLIEQNTAIIIASYDRMETALQSISADIRL</sequence>
<dbReference type="Gene3D" id="1.20.930.20">
    <property type="entry name" value="Adaptor protein Cbl, N-terminal domain"/>
    <property type="match status" value="1"/>
</dbReference>
<dbReference type="InterPro" id="IPR059179">
    <property type="entry name" value="MLKL-like_MCAfunc"/>
</dbReference>
<protein>
    <recommendedName>
        <fullName evidence="1">Mixed lineage kinase domain-containing protein</fullName>
    </recommendedName>
</protein>
<dbReference type="Proteomes" id="UP000016930">
    <property type="component" value="Unassembled WGS sequence"/>
</dbReference>
<dbReference type="InterPro" id="IPR036537">
    <property type="entry name" value="Adaptor_Cbl_N_dom_sf"/>
</dbReference>
<dbReference type="CDD" id="cd21037">
    <property type="entry name" value="MLKL_NTD"/>
    <property type="match status" value="1"/>
</dbReference>
<accession>M2Q5E1</accession>
<organism evidence="2 3">
    <name type="scientific">Ceriporiopsis subvermispora (strain B)</name>
    <name type="common">White-rot fungus</name>
    <name type="synonym">Gelatoporia subvermispora</name>
    <dbReference type="NCBI Taxonomy" id="914234"/>
    <lineage>
        <taxon>Eukaryota</taxon>
        <taxon>Fungi</taxon>
        <taxon>Dikarya</taxon>
        <taxon>Basidiomycota</taxon>
        <taxon>Agaricomycotina</taxon>
        <taxon>Agaricomycetes</taxon>
        <taxon>Polyporales</taxon>
        <taxon>Gelatoporiaceae</taxon>
        <taxon>Gelatoporia</taxon>
    </lineage>
</organism>
<dbReference type="InterPro" id="IPR054000">
    <property type="entry name" value="MLKL_N"/>
</dbReference>
<dbReference type="HOGENOM" id="CLU_1245213_0_0_1"/>
<evidence type="ECO:0000313" key="2">
    <source>
        <dbReference type="EMBL" id="EMD32023.1"/>
    </source>
</evidence>
<proteinExistence type="predicted"/>
<gene>
    <name evidence="2" type="ORF">CERSUDRAFT_119035</name>
</gene>